<organism evidence="2 3">
    <name type="scientific">Candidatus Taylorbacteria bacterium RIFCSPHIGHO2_02_FULL_45_35</name>
    <dbReference type="NCBI Taxonomy" id="1802311"/>
    <lineage>
        <taxon>Bacteria</taxon>
        <taxon>Candidatus Tayloriibacteriota</taxon>
    </lineage>
</organism>
<sequence>MFTTFQTRRIIISSLIFSFFAVGTLAFSQVVTPTPDPRSVGSTLELHINDNGKITISGAQVMQKAGTTLYVRLTWGTTFMRWTIFTNAKTSFVRRFGGQIAAPDISVGDFISVEGDFLAGTDTLTITASKIKDWSLGNEPNSFSGTVSSIATGNTTFVLQTAGAAVTVNTNSGTSFTKGLLTVSFHDLRAGDKIIRTAGSFDVAKSILIADSVEIYQDKSVFTARNFEGTLKSLTATMLPTEMRVTSEGKEYTVYVPASATILTKARNLVSLSRFIIGDTVRFYGSIRQNDLSAVDAIVVRNISL</sequence>
<dbReference type="AlphaFoldDB" id="A0A1G2MTI8"/>
<dbReference type="Proteomes" id="UP000177943">
    <property type="component" value="Unassembled WGS sequence"/>
</dbReference>
<evidence type="ECO:0000259" key="1">
    <source>
        <dbReference type="Pfam" id="PF18914"/>
    </source>
</evidence>
<protein>
    <recommendedName>
        <fullName evidence="1">DUF5666 domain-containing protein</fullName>
    </recommendedName>
</protein>
<evidence type="ECO:0000313" key="3">
    <source>
        <dbReference type="Proteomes" id="UP000177943"/>
    </source>
</evidence>
<reference evidence="2 3" key="1">
    <citation type="journal article" date="2016" name="Nat. Commun.">
        <title>Thousands of microbial genomes shed light on interconnected biogeochemical processes in an aquifer system.</title>
        <authorList>
            <person name="Anantharaman K."/>
            <person name="Brown C.T."/>
            <person name="Hug L.A."/>
            <person name="Sharon I."/>
            <person name="Castelle C.J."/>
            <person name="Probst A.J."/>
            <person name="Thomas B.C."/>
            <person name="Singh A."/>
            <person name="Wilkins M.J."/>
            <person name="Karaoz U."/>
            <person name="Brodie E.L."/>
            <person name="Williams K.H."/>
            <person name="Hubbard S.S."/>
            <person name="Banfield J.F."/>
        </authorList>
    </citation>
    <scope>NUCLEOTIDE SEQUENCE [LARGE SCALE GENOMIC DNA]</scope>
</reference>
<gene>
    <name evidence="2" type="ORF">A3D56_01950</name>
</gene>
<dbReference type="InterPro" id="IPR043724">
    <property type="entry name" value="DUF5666"/>
</dbReference>
<proteinExistence type="predicted"/>
<accession>A0A1G2MTI8</accession>
<evidence type="ECO:0000313" key="2">
    <source>
        <dbReference type="EMBL" id="OHA27198.1"/>
    </source>
</evidence>
<dbReference type="Pfam" id="PF18914">
    <property type="entry name" value="DUF5666"/>
    <property type="match status" value="1"/>
</dbReference>
<dbReference type="EMBL" id="MHRP01000020">
    <property type="protein sequence ID" value="OHA27198.1"/>
    <property type="molecule type" value="Genomic_DNA"/>
</dbReference>
<feature type="domain" description="DUF5666" evidence="1">
    <location>
        <begin position="80"/>
        <end position="132"/>
    </location>
</feature>
<comment type="caution">
    <text evidence="2">The sequence shown here is derived from an EMBL/GenBank/DDBJ whole genome shotgun (WGS) entry which is preliminary data.</text>
</comment>
<name>A0A1G2MTI8_9BACT</name>